<dbReference type="InterPro" id="IPR003593">
    <property type="entry name" value="AAA+_ATPase"/>
</dbReference>
<name>A0A7W6HDZ2_9HYPH</name>
<dbReference type="PANTHER" id="PTHR34301:SF8">
    <property type="entry name" value="ATPASE DOMAIN-CONTAINING PROTEIN"/>
    <property type="match status" value="1"/>
</dbReference>
<dbReference type="SUPFAM" id="SSF52540">
    <property type="entry name" value="P-loop containing nucleoside triphosphate hydrolases"/>
    <property type="match status" value="1"/>
</dbReference>
<proteinExistence type="predicted"/>
<dbReference type="InterPro" id="IPR049945">
    <property type="entry name" value="AAA_22"/>
</dbReference>
<dbReference type="AlphaFoldDB" id="A0A7W6HDZ2"/>
<dbReference type="RefSeq" id="WP_183208535.1">
    <property type="nucleotide sequence ID" value="NZ_JAAAMM010000003.1"/>
</dbReference>
<dbReference type="EMBL" id="JACIEM010000003">
    <property type="protein sequence ID" value="MBB4003479.1"/>
    <property type="molecule type" value="Genomic_DNA"/>
</dbReference>
<feature type="domain" description="AAA+ ATPase" evidence="1">
    <location>
        <begin position="526"/>
        <end position="681"/>
    </location>
</feature>
<gene>
    <name evidence="2" type="ORF">GGR03_002560</name>
</gene>
<dbReference type="PANTHER" id="PTHR34301">
    <property type="entry name" value="DNA-BINDING PROTEIN-RELATED"/>
    <property type="match status" value="1"/>
</dbReference>
<protein>
    <recommendedName>
        <fullName evidence="1">AAA+ ATPase domain-containing protein</fullName>
    </recommendedName>
</protein>
<dbReference type="GO" id="GO:0016887">
    <property type="term" value="F:ATP hydrolysis activity"/>
    <property type="evidence" value="ECO:0007669"/>
    <property type="project" value="InterPro"/>
</dbReference>
<dbReference type="Proteomes" id="UP000588647">
    <property type="component" value="Unassembled WGS sequence"/>
</dbReference>
<accession>A0A7W6HDZ2</accession>
<dbReference type="InterPro" id="IPR027417">
    <property type="entry name" value="P-loop_NTPase"/>
</dbReference>
<evidence type="ECO:0000259" key="1">
    <source>
        <dbReference type="SMART" id="SM00382"/>
    </source>
</evidence>
<dbReference type="Gene3D" id="3.40.50.300">
    <property type="entry name" value="P-loop containing nucleotide triphosphate hydrolases"/>
    <property type="match status" value="1"/>
</dbReference>
<dbReference type="Pfam" id="PF13401">
    <property type="entry name" value="AAA_22"/>
    <property type="match status" value="1"/>
</dbReference>
<keyword evidence="3" id="KW-1185">Reference proteome</keyword>
<comment type="caution">
    <text evidence="2">The sequence shown here is derived from an EMBL/GenBank/DDBJ whole genome shotgun (WGS) entry which is preliminary data.</text>
</comment>
<organism evidence="2 3">
    <name type="scientific">Aurantimonas endophytica</name>
    <dbReference type="NCBI Taxonomy" id="1522175"/>
    <lineage>
        <taxon>Bacteria</taxon>
        <taxon>Pseudomonadati</taxon>
        <taxon>Pseudomonadota</taxon>
        <taxon>Alphaproteobacteria</taxon>
        <taxon>Hyphomicrobiales</taxon>
        <taxon>Aurantimonadaceae</taxon>
        <taxon>Aurantimonas</taxon>
    </lineage>
</organism>
<dbReference type="SMART" id="SM00382">
    <property type="entry name" value="AAA"/>
    <property type="match status" value="1"/>
</dbReference>
<reference evidence="2 3" key="1">
    <citation type="submission" date="2020-08" db="EMBL/GenBank/DDBJ databases">
        <title>Genomic Encyclopedia of Type Strains, Phase IV (KMG-IV): sequencing the most valuable type-strain genomes for metagenomic binning, comparative biology and taxonomic classification.</title>
        <authorList>
            <person name="Goeker M."/>
        </authorList>
    </citation>
    <scope>NUCLEOTIDE SEQUENCE [LARGE SCALE GENOMIC DNA]</scope>
    <source>
        <strain evidence="2 3">DSM 103570</strain>
    </source>
</reference>
<sequence>MSIDDSINAFRASISSNLLANDDFIDWGLINQQLNSTAAEATRLQRLIDNGPVTTAQLAAMLREVPSTYPLLLDLIAFSSSGTQVEKWGLPQSVRAETRRIDWVAGQLMHVGIDRLLERGATAHSLLRVAEVHKDSYRRRFRSAGRLDDRTRAIVLHALREASTGLPQPIRIDASALTDISLRRSLAYVLAIGNRPVAGIATVFQNQSGGRQQRDLSVFYPTLQERLETIGMSLILIADGQGLKEASERTLTAMFEGVRFPMTLSAAESGALVNAITEAASLERPKTVERAALDQIILNGLLSRLEVRAEDLPVSIDQARLTLAYFVESRRTLALKLGLNGASVAWANADWVERARGLRESFVAESALTLFAEILGVDELEQHASSAGLASTLQAPSTQPFASKLYVTAAGVALNESTASDIAQRSMESAPGSPVSFYLTSKPLGTDRLQSHRQAQIFLPTNIVVLSADGIEGMARQQRPLARLMDAVLTQSDLTKVSPYILNNATPFRMFYGREREAATVLQTITTNSVALLGSRRIGKTSLIRKIQAELGKGRFLPFFGDCQTVRTWADFADLAERHWNVKLPSDFRPGHLADMIDQLAAKGEGQVIIILDEIDQLLDWDQQHSVDSVPEAFFRACRSLSQEGSAHFVFSGERRIANRLWDPHSPHWNFCREVHLTQLDRDAATKLLVNPLQAMNIRINDIADFEDEVWLRTSGHPQIVQFLGDRLVRSLDDRTDRRNLELNVQDVVATTDTFEFAEHYLETYWGQATPYEKVVSRIIADGCNTSAEILAQLGDTPDQKGPEALFTALRMLQLYGIVEEREGQLCMRAAWFEAALAHFND</sequence>
<evidence type="ECO:0000313" key="2">
    <source>
        <dbReference type="EMBL" id="MBB4003479.1"/>
    </source>
</evidence>
<evidence type="ECO:0000313" key="3">
    <source>
        <dbReference type="Proteomes" id="UP000588647"/>
    </source>
</evidence>